<proteinExistence type="predicted"/>
<keyword evidence="9" id="KW-1185">Reference proteome</keyword>
<dbReference type="InterPro" id="IPR036259">
    <property type="entry name" value="MFS_trans_sf"/>
</dbReference>
<name>A0ABW1I2B2_9PSEU</name>
<dbReference type="EMBL" id="JBHSQK010000010">
    <property type="protein sequence ID" value="MFC5947767.1"/>
    <property type="molecule type" value="Genomic_DNA"/>
</dbReference>
<dbReference type="InterPro" id="IPR011701">
    <property type="entry name" value="MFS"/>
</dbReference>
<dbReference type="InterPro" id="IPR020846">
    <property type="entry name" value="MFS_dom"/>
</dbReference>
<dbReference type="InterPro" id="IPR008969">
    <property type="entry name" value="CarboxyPept-like_regulatory"/>
</dbReference>
<feature type="compositionally biased region" description="Basic residues" evidence="5">
    <location>
        <begin position="567"/>
        <end position="585"/>
    </location>
</feature>
<keyword evidence="4 6" id="KW-0472">Membrane</keyword>
<dbReference type="InterPro" id="IPR013784">
    <property type="entry name" value="Carb-bd-like_fold"/>
</dbReference>
<comment type="subcellular location">
    <subcellularLocation>
        <location evidence="1">Cell membrane</location>
        <topology evidence="1">Multi-pass membrane protein</topology>
    </subcellularLocation>
</comment>
<dbReference type="Pfam" id="PF07690">
    <property type="entry name" value="MFS_1"/>
    <property type="match status" value="1"/>
</dbReference>
<evidence type="ECO:0000256" key="5">
    <source>
        <dbReference type="SAM" id="MobiDB-lite"/>
    </source>
</evidence>
<dbReference type="Pfam" id="PF13620">
    <property type="entry name" value="CarboxypepD_reg"/>
    <property type="match status" value="3"/>
</dbReference>
<evidence type="ECO:0000256" key="4">
    <source>
        <dbReference type="ARBA" id="ARBA00023136"/>
    </source>
</evidence>
<dbReference type="Proteomes" id="UP001596119">
    <property type="component" value="Unassembled WGS sequence"/>
</dbReference>
<feature type="transmembrane region" description="Helical" evidence="6">
    <location>
        <begin position="45"/>
        <end position="63"/>
    </location>
</feature>
<dbReference type="SUPFAM" id="SSF49464">
    <property type="entry name" value="Carboxypeptidase regulatory domain-like"/>
    <property type="match status" value="1"/>
</dbReference>
<dbReference type="PANTHER" id="PTHR23501">
    <property type="entry name" value="MAJOR FACILITATOR SUPERFAMILY"/>
    <property type="match status" value="1"/>
</dbReference>
<feature type="transmembrane region" description="Helical" evidence="6">
    <location>
        <begin position="228"/>
        <end position="245"/>
    </location>
</feature>
<feature type="region of interest" description="Disordered" evidence="5">
    <location>
        <begin position="497"/>
        <end position="524"/>
    </location>
</feature>
<sequence>MTQRQIVQALTGMLLALFTALLSSTIVSNALPTIITDLHGSQSQYTWVVTATLLSSTASTPIWGKLSDLFSKKLLVQIAIVLYIGGSILAGFSHSVGILIVWRAVQGLGLGALQSLVMIVIAAMISPRERGRYTGPIAAVMSLATVAGPLIGGVIVDSSLGWRWCFWVGAPVAIVALVVVQRTLNLPVVKRAVKIDYLGAALIAAGVCDLLIWVTLAGDDFAWTSGTSWSLLAVGVVLLALAVFVESRAAEPIVPLRLFADRTTTLATVASVAVGVAMFGSAVFLGQYFQIARGYSPTASGLLTLPMIIGSTVSATLSGQLIARLGKWKGFLVGGAVLMIAGFGLLATIDHATNMVLVGAFLAVLGLGMGMTMQNLVLAVQNTVRPTDLGAASSTVTFFRSLGGTIGVSVLGSILASRVSTLTTEGLADAGVSVPAGGTGEVGIGSLNQLPAFVADIVRAAYGDGTATIFLVSACLAVVSLLAIVFVKEVPLRTQSGLEQQRSESGGSAATPTAPAAPEASAISATSAAPAAPVGAAPAPAAGEPATLPIPVVRSAGPTPVDPGWMHGRHARPRAALRPSPHPRPRPAADPDAVGPAVYGFVTGVGGSGIGDAAVTLTGADGEQVARTTTAPDGGYEFPLRTGGTYLLVVSSGALRPSASMVAVADRPARHDVTLAGGGRITGTVRRGEVEAAAGAAVTLIDARGDVTGAARAGEAGGYDIEGVPAGTYTLTAALAGHQPVVTTVRLADGEAAAVDLQVPVRAELRGTVTAARTGRTVAEAVATLISPAGEVVGTATTGADGGFAFADLPAGTYTLTAAGYAPDVRSVRVEPGTTTEVRVVLGAPAPWDGAPVPSDVRRFDPVAGD</sequence>
<feature type="transmembrane region" description="Helical" evidence="6">
    <location>
        <begin position="137"/>
        <end position="155"/>
    </location>
</feature>
<evidence type="ECO:0000256" key="1">
    <source>
        <dbReference type="ARBA" id="ARBA00004651"/>
    </source>
</evidence>
<feature type="region of interest" description="Disordered" evidence="5">
    <location>
        <begin position="549"/>
        <end position="593"/>
    </location>
</feature>
<gene>
    <name evidence="8" type="ORF">ACFQH9_05715</name>
</gene>
<feature type="transmembrane region" description="Helical" evidence="6">
    <location>
        <begin position="330"/>
        <end position="349"/>
    </location>
</feature>
<accession>A0ABW1I2B2</accession>
<feature type="transmembrane region" description="Helical" evidence="6">
    <location>
        <begin position="161"/>
        <end position="180"/>
    </location>
</feature>
<evidence type="ECO:0000259" key="7">
    <source>
        <dbReference type="PROSITE" id="PS50850"/>
    </source>
</evidence>
<dbReference type="SUPFAM" id="SSF103473">
    <property type="entry name" value="MFS general substrate transporter"/>
    <property type="match status" value="1"/>
</dbReference>
<dbReference type="SUPFAM" id="SSF49452">
    <property type="entry name" value="Starch-binding domain-like"/>
    <property type="match status" value="2"/>
</dbReference>
<feature type="transmembrane region" description="Helical" evidence="6">
    <location>
        <begin position="192"/>
        <end position="216"/>
    </location>
</feature>
<dbReference type="PRINTS" id="PR01036">
    <property type="entry name" value="TCRTETB"/>
</dbReference>
<dbReference type="PANTHER" id="PTHR23501:SF197">
    <property type="entry name" value="COMD"/>
    <property type="match status" value="1"/>
</dbReference>
<dbReference type="CDD" id="cd17502">
    <property type="entry name" value="MFS_Azr1_MDR_like"/>
    <property type="match status" value="1"/>
</dbReference>
<dbReference type="Gene3D" id="2.60.40.1120">
    <property type="entry name" value="Carboxypeptidase-like, regulatory domain"/>
    <property type="match status" value="3"/>
</dbReference>
<feature type="transmembrane region" description="Helical" evidence="6">
    <location>
        <begin position="467"/>
        <end position="487"/>
    </location>
</feature>
<evidence type="ECO:0000256" key="6">
    <source>
        <dbReference type="SAM" id="Phobius"/>
    </source>
</evidence>
<comment type="caution">
    <text evidence="8">The sequence shown here is derived from an EMBL/GenBank/DDBJ whole genome shotgun (WGS) entry which is preliminary data.</text>
</comment>
<feature type="transmembrane region" description="Helical" evidence="6">
    <location>
        <begin position="301"/>
        <end position="323"/>
    </location>
</feature>
<feature type="transmembrane region" description="Helical" evidence="6">
    <location>
        <begin position="108"/>
        <end position="125"/>
    </location>
</feature>
<keyword evidence="2 6" id="KW-0812">Transmembrane</keyword>
<evidence type="ECO:0000256" key="2">
    <source>
        <dbReference type="ARBA" id="ARBA00022692"/>
    </source>
</evidence>
<reference evidence="9" key="1">
    <citation type="journal article" date="2019" name="Int. J. Syst. Evol. Microbiol.">
        <title>The Global Catalogue of Microorganisms (GCM) 10K type strain sequencing project: providing services to taxonomists for standard genome sequencing and annotation.</title>
        <authorList>
            <consortium name="The Broad Institute Genomics Platform"/>
            <consortium name="The Broad Institute Genome Sequencing Center for Infectious Disease"/>
            <person name="Wu L."/>
            <person name="Ma J."/>
        </authorList>
    </citation>
    <scope>NUCLEOTIDE SEQUENCE [LARGE SCALE GENOMIC DNA]</scope>
    <source>
        <strain evidence="9">CGMCC 4.7397</strain>
    </source>
</reference>
<organism evidence="8 9">
    <name type="scientific">Pseudonocardia lutea</name>
    <dbReference type="NCBI Taxonomy" id="2172015"/>
    <lineage>
        <taxon>Bacteria</taxon>
        <taxon>Bacillati</taxon>
        <taxon>Actinomycetota</taxon>
        <taxon>Actinomycetes</taxon>
        <taxon>Pseudonocardiales</taxon>
        <taxon>Pseudonocardiaceae</taxon>
        <taxon>Pseudonocardia</taxon>
    </lineage>
</organism>
<evidence type="ECO:0000256" key="3">
    <source>
        <dbReference type="ARBA" id="ARBA00022989"/>
    </source>
</evidence>
<dbReference type="Gene3D" id="1.20.1250.20">
    <property type="entry name" value="MFS general substrate transporter like domains"/>
    <property type="match status" value="1"/>
</dbReference>
<feature type="domain" description="Major facilitator superfamily (MFS) profile" evidence="7">
    <location>
        <begin position="9"/>
        <end position="492"/>
    </location>
</feature>
<feature type="compositionally biased region" description="Low complexity" evidence="5">
    <location>
        <begin position="506"/>
        <end position="524"/>
    </location>
</feature>
<feature type="transmembrane region" description="Helical" evidence="6">
    <location>
        <begin position="75"/>
        <end position="102"/>
    </location>
</feature>
<dbReference type="PROSITE" id="PS50850">
    <property type="entry name" value="MFS"/>
    <property type="match status" value="1"/>
</dbReference>
<feature type="transmembrane region" description="Helical" evidence="6">
    <location>
        <begin position="355"/>
        <end position="378"/>
    </location>
</feature>
<dbReference type="Gene3D" id="1.20.1720.10">
    <property type="entry name" value="Multidrug resistance protein D"/>
    <property type="match status" value="1"/>
</dbReference>
<evidence type="ECO:0000313" key="9">
    <source>
        <dbReference type="Proteomes" id="UP001596119"/>
    </source>
</evidence>
<protein>
    <submittedName>
        <fullName evidence="8">MFS transporter</fullName>
    </submittedName>
</protein>
<evidence type="ECO:0000313" key="8">
    <source>
        <dbReference type="EMBL" id="MFC5947767.1"/>
    </source>
</evidence>
<dbReference type="RefSeq" id="WP_379564829.1">
    <property type="nucleotide sequence ID" value="NZ_JBHSQK010000010.1"/>
</dbReference>
<feature type="transmembrane region" description="Helical" evidence="6">
    <location>
        <begin position="266"/>
        <end position="289"/>
    </location>
</feature>
<keyword evidence="3 6" id="KW-1133">Transmembrane helix</keyword>